<accession>A0AAP0LE64</accession>
<gene>
    <name evidence="1" type="ORF">Syun_001697</name>
</gene>
<organism evidence="1 2">
    <name type="scientific">Stephania yunnanensis</name>
    <dbReference type="NCBI Taxonomy" id="152371"/>
    <lineage>
        <taxon>Eukaryota</taxon>
        <taxon>Viridiplantae</taxon>
        <taxon>Streptophyta</taxon>
        <taxon>Embryophyta</taxon>
        <taxon>Tracheophyta</taxon>
        <taxon>Spermatophyta</taxon>
        <taxon>Magnoliopsida</taxon>
        <taxon>Ranunculales</taxon>
        <taxon>Menispermaceae</taxon>
        <taxon>Menispermoideae</taxon>
        <taxon>Cissampelideae</taxon>
        <taxon>Stephania</taxon>
    </lineage>
</organism>
<proteinExistence type="predicted"/>
<name>A0AAP0LE64_9MAGN</name>
<dbReference type="AlphaFoldDB" id="A0AAP0LE64"/>
<dbReference type="PANTHER" id="PTHR17630">
    <property type="entry name" value="DIENELACTONE HYDROLASE"/>
    <property type="match status" value="1"/>
</dbReference>
<reference evidence="1 2" key="1">
    <citation type="submission" date="2024-01" db="EMBL/GenBank/DDBJ databases">
        <title>Genome assemblies of Stephania.</title>
        <authorList>
            <person name="Yang L."/>
        </authorList>
    </citation>
    <scope>NUCLEOTIDE SEQUENCE [LARGE SCALE GENOMIC DNA]</scope>
    <source>
        <strain evidence="1">YNDBR</strain>
        <tissue evidence="1">Leaf</tissue>
    </source>
</reference>
<dbReference type="Proteomes" id="UP001420932">
    <property type="component" value="Unassembled WGS sequence"/>
</dbReference>
<comment type="caution">
    <text evidence="1">The sequence shown here is derived from an EMBL/GenBank/DDBJ whole genome shotgun (WGS) entry which is preliminary data.</text>
</comment>
<evidence type="ECO:0000313" key="1">
    <source>
        <dbReference type="EMBL" id="KAK9169557.1"/>
    </source>
</evidence>
<keyword evidence="2" id="KW-1185">Reference proteome</keyword>
<dbReference type="PANTHER" id="PTHR17630:SF44">
    <property type="entry name" value="PROTEIN AIM2"/>
    <property type="match status" value="1"/>
</dbReference>
<protein>
    <submittedName>
        <fullName evidence="1">Uncharacterized protein</fullName>
    </submittedName>
</protein>
<sequence>MECSGPQSNDIREGVYIVNTQQLMSNGSPSEVKVPIIVLGAEIDKISPPELVKNFKDAASPELNYNMKFSTYASVVAVCFSRNHKWTYACSLPPHIDIHVKIFDRCLHGWTIRYDVENAEVVKRTEEAHRDMLDWFNKYVK</sequence>
<evidence type="ECO:0000313" key="2">
    <source>
        <dbReference type="Proteomes" id="UP001420932"/>
    </source>
</evidence>
<dbReference type="EMBL" id="JBBNAF010000001">
    <property type="protein sequence ID" value="KAK9169557.1"/>
    <property type="molecule type" value="Genomic_DNA"/>
</dbReference>